<keyword evidence="2" id="KW-0732">Signal</keyword>
<organism evidence="3">
    <name type="scientific">Trypanosoma vivax (strain Y486)</name>
    <dbReference type="NCBI Taxonomy" id="1055687"/>
    <lineage>
        <taxon>Eukaryota</taxon>
        <taxon>Discoba</taxon>
        <taxon>Euglenozoa</taxon>
        <taxon>Kinetoplastea</taxon>
        <taxon>Metakinetoplastina</taxon>
        <taxon>Trypanosomatida</taxon>
        <taxon>Trypanosomatidae</taxon>
        <taxon>Trypanosoma</taxon>
        <taxon>Duttonella</taxon>
    </lineage>
</organism>
<dbReference type="AlphaFoldDB" id="G0TYF7"/>
<evidence type="ECO:0000256" key="1">
    <source>
        <dbReference type="SAM" id="MobiDB-lite"/>
    </source>
</evidence>
<feature type="signal peptide" evidence="2">
    <location>
        <begin position="1"/>
        <end position="15"/>
    </location>
</feature>
<evidence type="ECO:0000313" key="3">
    <source>
        <dbReference type="EMBL" id="CCC49004.1"/>
    </source>
</evidence>
<dbReference type="VEuPathDB" id="TriTrypDB:TvY486_0703380"/>
<dbReference type="PANTHER" id="PTHR46817:SF1">
    <property type="entry name" value="SAC DOMAIN-CONTAINING PROTEIN"/>
    <property type="match status" value="1"/>
</dbReference>
<name>G0TYF7_TRYVY</name>
<dbReference type="PANTHER" id="PTHR46817">
    <property type="entry name" value="PHOSPHOINOSITIDE PHOSPHATASE SAC9-RELATED"/>
    <property type="match status" value="1"/>
</dbReference>
<feature type="chain" id="PRO_5012452228" evidence="2">
    <location>
        <begin position="16"/>
        <end position="662"/>
    </location>
</feature>
<feature type="region of interest" description="Disordered" evidence="1">
    <location>
        <begin position="551"/>
        <end position="578"/>
    </location>
</feature>
<evidence type="ECO:0000256" key="2">
    <source>
        <dbReference type="SAM" id="SignalP"/>
    </source>
</evidence>
<protein>
    <submittedName>
        <fullName evidence="3">Putative synaptojanin (N-terminal domain)</fullName>
    </submittedName>
</protein>
<proteinExistence type="predicted"/>
<gene>
    <name evidence="3" type="ORF">TVY486_0703380</name>
</gene>
<dbReference type="EMBL" id="HE573023">
    <property type="protein sequence ID" value="CCC49004.1"/>
    <property type="molecule type" value="Genomic_DNA"/>
</dbReference>
<sequence length="662" mass="72465">MLLLSLLIVCSFAEGGYLMQLSKAPPRKRFALAVKNGVQILLLVLPRPHKPPPPSELEPLLFFDSAPQQDQTQSISQSKGKGINKWAEGSFVIPLVVNPNGELRRCRDLPKEEFQDLREAHRLCGPFECFTEYPAIFGALLLDKLYFLVAVTVEDVATAGEPSMICSADREEVLRGCKQYLGLVMAQLTSLMRYDSGGGGALSGAPRLRCINMLRHTAKSDEETLMKHYTGAVDRSAVAVRQQFPNSELVLSHVDWLNLSREQGIDVATRSFWEVVLSFFSGAGLDTLVTVGLMNLDGSVTRKMVQTSFVRVNCADSLDRTNIGCFYTCFQATVFMLTALGVETHSFADQRPLPPLDEQCDQGRGASSRAQSPNMRVRESPFGVLLSTWKEARNPAVYPAAIGRILAELHVYNGDTVAQLYTSSAAMHANILRGICGAKAGASNMVIATQRRYENVFEDEKKNRNIELLLGRNITAHFPSLSRAFLTRPVPLDRWCCTLTASDLPAGVQSSDIDHALRKAWDDSVVPHLHRHGAHQIPSSALIFSVTVRGNGTGDRSKSPTAASKSSPNNFKKSPVGSNAEAGVDTFNMAVIEFDPDLCHQLDVPTFLQQFSLPKLGAHILTLSPYSYPLLSSGNGQSRSLLEKAGSSLRSGLKNFVRGLNA</sequence>
<feature type="region of interest" description="Disordered" evidence="1">
    <location>
        <begin position="351"/>
        <end position="375"/>
    </location>
</feature>
<accession>G0TYF7</accession>
<reference evidence="3" key="1">
    <citation type="journal article" date="2012" name="Proc. Natl. Acad. Sci. U.S.A.">
        <title>Antigenic diversity is generated by distinct evolutionary mechanisms in African trypanosome species.</title>
        <authorList>
            <person name="Jackson A.P."/>
            <person name="Berry A."/>
            <person name="Aslett M."/>
            <person name="Allison H.C."/>
            <person name="Burton P."/>
            <person name="Vavrova-Anderson J."/>
            <person name="Brown R."/>
            <person name="Browne H."/>
            <person name="Corton N."/>
            <person name="Hauser H."/>
            <person name="Gamble J."/>
            <person name="Gilderthorp R."/>
            <person name="Marcello L."/>
            <person name="McQuillan J."/>
            <person name="Otto T.D."/>
            <person name="Quail M.A."/>
            <person name="Sanders M.J."/>
            <person name="van Tonder A."/>
            <person name="Ginger M.L."/>
            <person name="Field M.C."/>
            <person name="Barry J.D."/>
            <person name="Hertz-Fowler C."/>
            <person name="Berriman M."/>
        </authorList>
    </citation>
    <scope>NUCLEOTIDE SEQUENCE</scope>
    <source>
        <strain evidence="3">Y486</strain>
    </source>
</reference>
<feature type="compositionally biased region" description="Low complexity" evidence="1">
    <location>
        <begin position="559"/>
        <end position="575"/>
    </location>
</feature>